<keyword evidence="4" id="KW-0378">Hydrolase</keyword>
<evidence type="ECO:0000256" key="3">
    <source>
        <dbReference type="ARBA" id="ARBA00012922"/>
    </source>
</evidence>
<feature type="domain" description="Amidase" evidence="6">
    <location>
        <begin position="84"/>
        <end position="304"/>
    </location>
</feature>
<dbReference type="Pfam" id="PF01425">
    <property type="entry name" value="Amidase"/>
    <property type="match status" value="2"/>
</dbReference>
<dbReference type="EMBL" id="OOIN01000002">
    <property type="protein sequence ID" value="SPO20678.1"/>
    <property type="molecule type" value="Genomic_DNA"/>
</dbReference>
<organism evidence="7 8">
    <name type="scientific">Ustilago trichophora</name>
    <dbReference type="NCBI Taxonomy" id="86804"/>
    <lineage>
        <taxon>Eukaryota</taxon>
        <taxon>Fungi</taxon>
        <taxon>Dikarya</taxon>
        <taxon>Basidiomycota</taxon>
        <taxon>Ustilaginomycotina</taxon>
        <taxon>Ustilaginomycetes</taxon>
        <taxon>Ustilaginales</taxon>
        <taxon>Ustilaginaceae</taxon>
        <taxon>Ustilago</taxon>
    </lineage>
</organism>
<dbReference type="GO" id="GO:0004040">
    <property type="term" value="F:amidase activity"/>
    <property type="evidence" value="ECO:0007669"/>
    <property type="project" value="UniProtKB-EC"/>
</dbReference>
<evidence type="ECO:0000256" key="2">
    <source>
        <dbReference type="ARBA" id="ARBA00009199"/>
    </source>
</evidence>
<protein>
    <recommendedName>
        <fullName evidence="3">amidase</fullName>
        <ecNumber evidence="3">3.5.1.4</ecNumber>
    </recommendedName>
</protein>
<evidence type="ECO:0000256" key="4">
    <source>
        <dbReference type="ARBA" id="ARBA00022801"/>
    </source>
</evidence>
<proteinExistence type="inferred from homology"/>
<dbReference type="PROSITE" id="PS00571">
    <property type="entry name" value="AMIDASES"/>
    <property type="match status" value="1"/>
</dbReference>
<evidence type="ECO:0000256" key="5">
    <source>
        <dbReference type="SAM" id="MobiDB-lite"/>
    </source>
</evidence>
<dbReference type="Proteomes" id="UP000324022">
    <property type="component" value="Unassembled WGS sequence"/>
</dbReference>
<dbReference type="PANTHER" id="PTHR46072:SF11">
    <property type="entry name" value="AMIDASE-RELATED"/>
    <property type="match status" value="1"/>
</dbReference>
<dbReference type="Gene3D" id="3.90.1300.10">
    <property type="entry name" value="Amidase signature (AS) domain"/>
    <property type="match status" value="1"/>
</dbReference>
<dbReference type="InterPro" id="IPR020556">
    <property type="entry name" value="Amidase_CS"/>
</dbReference>
<accession>A0A5C3DQX2</accession>
<comment type="similarity">
    <text evidence="2">Belongs to the amidase family.</text>
</comment>
<evidence type="ECO:0000313" key="7">
    <source>
        <dbReference type="EMBL" id="SPO20678.1"/>
    </source>
</evidence>
<dbReference type="OrthoDB" id="6428749at2759"/>
<dbReference type="EC" id="3.5.1.4" evidence="3"/>
<dbReference type="InterPro" id="IPR023631">
    <property type="entry name" value="Amidase_dom"/>
</dbReference>
<dbReference type="SUPFAM" id="SSF75304">
    <property type="entry name" value="Amidase signature (AS) enzymes"/>
    <property type="match status" value="1"/>
</dbReference>
<sequence length="679" mass="74449">MMLGLLGKSATQKAIEAHIAQRDAALGYELPDEKSSSSFVVQDIKSPYHGLDVGLGEHDLDIISSDIAGITSGIKAGRWTSTQVLCAYVRATRRAQIRTNCVTEVFVDKALERAAELDAHFSKTGELVGPLHGVPISIKDMFHYSGVKTTIGFSKWIAKPAESITTTVASITEHLGALLYVKTNVPQTFMTFESLNPVFGRTLNPYSPHHTSGGSSGGESAIIGSDGSAAGLGTDIAGSLRIPSHHAGIYTLKPSPGRWCYNGMCDYGKGFESILPVAGPMCRTAGDVETLFIEVARQQLPKWLRTVRDKNDPTVLKEAVENDEELAKFNMSGSATNVLNEAWLNPLGMSEARGTPLRIGYVVGDGIYRTTPACYRAIQECVAALKAKYSDKRVELVEIDPKQLQTLEVMRIFLSLFTADGYRNLEEYLGPDKLISQIQLPVRLSRIPRWLRGVIVFFVRYIVRDPIYALLAGSTGRLSAAEHADVLERRERFVDKWNHTMWQDLALDAFIAPTQACPAVPHGGGNHNSAMSGSTVLYNITQASVAVLPVLRVDPKRDSHKEKDYENASQEQQLAFGKWAADRRWKDTSKVCNFLLYKTAYDANKMEGLPVGVQVVARPYHDEKAIGIMRLVDDALPSPEKRGSAWKNRLDPRGRSIPANEAKSAVGFGPGSVTKALFQ</sequence>
<evidence type="ECO:0000256" key="1">
    <source>
        <dbReference type="ARBA" id="ARBA00001311"/>
    </source>
</evidence>
<reference evidence="7 8" key="1">
    <citation type="submission" date="2018-03" db="EMBL/GenBank/DDBJ databases">
        <authorList>
            <person name="Guldener U."/>
        </authorList>
    </citation>
    <scope>NUCLEOTIDE SEQUENCE [LARGE SCALE GENOMIC DNA]</scope>
    <source>
        <strain evidence="7 8">NBRC100155</strain>
    </source>
</reference>
<gene>
    <name evidence="7" type="ORF">UTRI_00154</name>
</gene>
<dbReference type="PANTHER" id="PTHR46072">
    <property type="entry name" value="AMIDASE-RELATED-RELATED"/>
    <property type="match status" value="1"/>
</dbReference>
<feature type="compositionally biased region" description="Basic and acidic residues" evidence="5">
    <location>
        <begin position="640"/>
        <end position="654"/>
    </location>
</feature>
<keyword evidence="8" id="KW-1185">Reference proteome</keyword>
<comment type="catalytic activity">
    <reaction evidence="1">
        <text>a monocarboxylic acid amide + H2O = a monocarboxylate + NH4(+)</text>
        <dbReference type="Rhea" id="RHEA:12020"/>
        <dbReference type="ChEBI" id="CHEBI:15377"/>
        <dbReference type="ChEBI" id="CHEBI:28938"/>
        <dbReference type="ChEBI" id="CHEBI:35757"/>
        <dbReference type="ChEBI" id="CHEBI:83628"/>
        <dbReference type="EC" id="3.5.1.4"/>
    </reaction>
</comment>
<dbReference type="InterPro" id="IPR036928">
    <property type="entry name" value="AS_sf"/>
</dbReference>
<feature type="region of interest" description="Disordered" evidence="5">
    <location>
        <begin position="640"/>
        <end position="663"/>
    </location>
</feature>
<name>A0A5C3DQX2_9BASI</name>
<feature type="domain" description="Amidase" evidence="6">
    <location>
        <begin position="354"/>
        <end position="624"/>
    </location>
</feature>
<evidence type="ECO:0000313" key="8">
    <source>
        <dbReference type="Proteomes" id="UP000324022"/>
    </source>
</evidence>
<dbReference type="AlphaFoldDB" id="A0A5C3DQX2"/>
<evidence type="ECO:0000259" key="6">
    <source>
        <dbReference type="Pfam" id="PF01425"/>
    </source>
</evidence>